<dbReference type="InterPro" id="IPR036638">
    <property type="entry name" value="HLH_DNA-bd_sf"/>
</dbReference>
<evidence type="ECO:0000256" key="2">
    <source>
        <dbReference type="ARBA" id="ARBA00005510"/>
    </source>
</evidence>
<dbReference type="AlphaFoldDB" id="A0A6P5H222"/>
<dbReference type="GeneID" id="109726740"/>
<evidence type="ECO:0000256" key="3">
    <source>
        <dbReference type="ARBA" id="ARBA00023015"/>
    </source>
</evidence>
<dbReference type="GO" id="GO:0003700">
    <property type="term" value="F:DNA-binding transcription factor activity"/>
    <property type="evidence" value="ECO:0007669"/>
    <property type="project" value="TreeGrafter"/>
</dbReference>
<dbReference type="RefSeq" id="XP_020112115.1">
    <property type="nucleotide sequence ID" value="XM_020256526.1"/>
</dbReference>
<evidence type="ECO:0000256" key="1">
    <source>
        <dbReference type="ARBA" id="ARBA00004123"/>
    </source>
</evidence>
<proteinExistence type="inferred from homology"/>
<dbReference type="GO" id="GO:0046983">
    <property type="term" value="F:protein dimerization activity"/>
    <property type="evidence" value="ECO:0007669"/>
    <property type="project" value="InterPro"/>
</dbReference>
<dbReference type="Gramene" id="Aco016081.1.mrna1">
    <property type="protein sequence ID" value="Aco016081.1.mrna1"/>
    <property type="gene ID" value="Aco016081.1.path1"/>
</dbReference>
<evidence type="ECO:0000313" key="9">
    <source>
        <dbReference type="RefSeq" id="XP_020112115.1"/>
    </source>
</evidence>
<keyword evidence="5" id="KW-0539">Nucleus</keyword>
<gene>
    <name evidence="9" type="primary">LOC109726740</name>
</gene>
<reference evidence="8" key="1">
    <citation type="journal article" date="2015" name="Nat. Genet.">
        <title>The pineapple genome and the evolution of CAM photosynthesis.</title>
        <authorList>
            <person name="Ming R."/>
            <person name="VanBuren R."/>
            <person name="Wai C.M."/>
            <person name="Tang H."/>
            <person name="Schatz M.C."/>
            <person name="Bowers J.E."/>
            <person name="Lyons E."/>
            <person name="Wang M.L."/>
            <person name="Chen J."/>
            <person name="Biggers E."/>
            <person name="Zhang J."/>
            <person name="Huang L."/>
            <person name="Zhang L."/>
            <person name="Miao W."/>
            <person name="Zhang J."/>
            <person name="Ye Z."/>
            <person name="Miao C."/>
            <person name="Lin Z."/>
            <person name="Wang H."/>
            <person name="Zhou H."/>
            <person name="Yim W.C."/>
            <person name="Priest H.D."/>
            <person name="Zheng C."/>
            <person name="Woodhouse M."/>
            <person name="Edger P.P."/>
            <person name="Guyot R."/>
            <person name="Guo H.B."/>
            <person name="Guo H."/>
            <person name="Zheng G."/>
            <person name="Singh R."/>
            <person name="Sharma A."/>
            <person name="Min X."/>
            <person name="Zheng Y."/>
            <person name="Lee H."/>
            <person name="Gurtowski J."/>
            <person name="Sedlazeck F.J."/>
            <person name="Harkess A."/>
            <person name="McKain M.R."/>
            <person name="Liao Z."/>
            <person name="Fang J."/>
            <person name="Liu J."/>
            <person name="Zhang X."/>
            <person name="Zhang Q."/>
            <person name="Hu W."/>
            <person name="Qin Y."/>
            <person name="Wang K."/>
            <person name="Chen L.Y."/>
            <person name="Shirley N."/>
            <person name="Lin Y.R."/>
            <person name="Liu L.Y."/>
            <person name="Hernandez A.G."/>
            <person name="Wright C.L."/>
            <person name="Bulone V."/>
            <person name="Tuskan G.A."/>
            <person name="Heath K."/>
            <person name="Zee F."/>
            <person name="Moore P.H."/>
            <person name="Sunkar R."/>
            <person name="Leebens-Mack J.H."/>
            <person name="Mockler T."/>
            <person name="Bennetzen J.L."/>
            <person name="Freeling M."/>
            <person name="Sankoff D."/>
            <person name="Paterson A.H."/>
            <person name="Zhu X."/>
            <person name="Yang X."/>
            <person name="Smith J.A."/>
            <person name="Cushman J.C."/>
            <person name="Paull R.E."/>
            <person name="Yu Q."/>
        </authorList>
    </citation>
    <scope>NUCLEOTIDE SEQUENCE [LARGE SCALE GENOMIC DNA]</scope>
    <source>
        <strain evidence="8">cv. F153</strain>
    </source>
</reference>
<dbReference type="OrthoDB" id="1886792at2759"/>
<protein>
    <submittedName>
        <fullName evidence="9">Transcription factor FER-LIKE IRON DEFICIENCY-INDUCED TRANSCRIPTION FACTOR-like</fullName>
    </submittedName>
</protein>
<keyword evidence="6" id="KW-0175">Coiled coil</keyword>
<dbReference type="GO" id="GO:0005634">
    <property type="term" value="C:nucleus"/>
    <property type="evidence" value="ECO:0007669"/>
    <property type="project" value="UniProtKB-SubCell"/>
</dbReference>
<dbReference type="InterPro" id="IPR011598">
    <property type="entry name" value="bHLH_dom"/>
</dbReference>
<organism evidence="8 9">
    <name type="scientific">Ananas comosus</name>
    <name type="common">Pineapple</name>
    <name type="synonym">Ananas ananas</name>
    <dbReference type="NCBI Taxonomy" id="4615"/>
    <lineage>
        <taxon>Eukaryota</taxon>
        <taxon>Viridiplantae</taxon>
        <taxon>Streptophyta</taxon>
        <taxon>Embryophyta</taxon>
        <taxon>Tracheophyta</taxon>
        <taxon>Spermatophyta</taxon>
        <taxon>Magnoliopsida</taxon>
        <taxon>Liliopsida</taxon>
        <taxon>Poales</taxon>
        <taxon>Bromeliaceae</taxon>
        <taxon>Bromelioideae</taxon>
        <taxon>Ananas</taxon>
    </lineage>
</organism>
<dbReference type="GO" id="GO:0043565">
    <property type="term" value="F:sequence-specific DNA binding"/>
    <property type="evidence" value="ECO:0007669"/>
    <property type="project" value="TreeGrafter"/>
</dbReference>
<keyword evidence="4" id="KW-0804">Transcription</keyword>
<feature type="coiled-coil region" evidence="6">
    <location>
        <begin position="140"/>
        <end position="167"/>
    </location>
</feature>
<evidence type="ECO:0000259" key="7">
    <source>
        <dbReference type="PROSITE" id="PS50888"/>
    </source>
</evidence>
<dbReference type="GO" id="GO:0034756">
    <property type="term" value="P:regulation of iron ion transport"/>
    <property type="evidence" value="ECO:0007669"/>
    <property type="project" value="EnsemblPlants"/>
</dbReference>
<dbReference type="SUPFAM" id="SSF47459">
    <property type="entry name" value="HLH, helix-loop-helix DNA-binding domain"/>
    <property type="match status" value="1"/>
</dbReference>
<keyword evidence="8" id="KW-1185">Reference proteome</keyword>
<evidence type="ECO:0000256" key="4">
    <source>
        <dbReference type="ARBA" id="ARBA00023163"/>
    </source>
</evidence>
<evidence type="ECO:0000256" key="5">
    <source>
        <dbReference type="ARBA" id="ARBA00023242"/>
    </source>
</evidence>
<dbReference type="GO" id="GO:0010039">
    <property type="term" value="P:response to iron ion"/>
    <property type="evidence" value="ECO:0007669"/>
    <property type="project" value="EnsemblPlants"/>
</dbReference>
<dbReference type="Gene3D" id="4.10.280.10">
    <property type="entry name" value="Helix-loop-helix DNA-binding domain"/>
    <property type="match status" value="1"/>
</dbReference>
<dbReference type="Pfam" id="PF00010">
    <property type="entry name" value="HLH"/>
    <property type="match status" value="1"/>
</dbReference>
<keyword evidence="3" id="KW-0805">Transcription regulation</keyword>
<feature type="domain" description="BHLH" evidence="7">
    <location>
        <begin position="101"/>
        <end position="150"/>
    </location>
</feature>
<dbReference type="PANTHER" id="PTHR31945">
    <property type="entry name" value="TRANSCRIPTION FACTOR SCREAM2-RELATED"/>
    <property type="match status" value="1"/>
</dbReference>
<name>A0A6P5H222_ANACO</name>
<dbReference type="Proteomes" id="UP000515123">
    <property type="component" value="Linkage group 21"/>
</dbReference>
<reference evidence="9" key="2">
    <citation type="submission" date="2025-08" db="UniProtKB">
        <authorList>
            <consortium name="RefSeq"/>
        </authorList>
    </citation>
    <scope>IDENTIFICATION</scope>
    <source>
        <tissue evidence="9">Leaf</tissue>
    </source>
</reference>
<sequence length="293" mass="33573">MEYQHEDYTNHYTNLDQTYNYWFVDDDLMFFDCGLIDHELRSMNKDLVPNTLNIDTVSVSQGLSLCLDDSGGGLLSEGLEGFPKENRDDGDSFVTKTRIRRDRSKTLVSERKRRGRMKEKLYELRSLVPNITKMDKASIIADAVEYVNDLKSQVKNMEKELLILETSLKSDQVPQNLLKNTMRNTQLEEAIASPHGAKILRLNTTEVGDQRFFFMIECENKDGVASSVYSAIESLMFFHLECSNFSLASDRFVLSLTINVEEFDEEIEASTMKLWVMGALLKEGFEFEGICIS</sequence>
<evidence type="ECO:0000256" key="6">
    <source>
        <dbReference type="SAM" id="Coils"/>
    </source>
</evidence>
<dbReference type="PROSITE" id="PS50888">
    <property type="entry name" value="BHLH"/>
    <property type="match status" value="1"/>
</dbReference>
<comment type="similarity">
    <text evidence="2">Belongs to the bHLH protein family.</text>
</comment>
<accession>A0A6P5H222</accession>
<evidence type="ECO:0000313" key="8">
    <source>
        <dbReference type="Proteomes" id="UP000515123"/>
    </source>
</evidence>
<dbReference type="SMART" id="SM00353">
    <property type="entry name" value="HLH"/>
    <property type="match status" value="1"/>
</dbReference>
<dbReference type="InterPro" id="IPR051358">
    <property type="entry name" value="TF_AMS/ICE1/BHLH6-like"/>
</dbReference>
<dbReference type="PANTHER" id="PTHR31945:SF17">
    <property type="entry name" value="TRANSCRIPTION FACTOR FER-LIKE IRON DEFICIENCY-INDUCED TRANSCRIPTION FACTOR"/>
    <property type="match status" value="1"/>
</dbReference>
<comment type="subcellular location">
    <subcellularLocation>
        <location evidence="1">Nucleus</location>
    </subcellularLocation>
</comment>